<comment type="similarity">
    <text evidence="1">Belongs to the BtpA family.</text>
</comment>
<dbReference type="InterPro" id="IPR011060">
    <property type="entry name" value="RibuloseP-bd_barrel"/>
</dbReference>
<dbReference type="Pfam" id="PF03437">
    <property type="entry name" value="BtpA"/>
    <property type="match status" value="1"/>
</dbReference>
<dbReference type="Proteomes" id="UP001063698">
    <property type="component" value="Chromosome"/>
</dbReference>
<sequence>MKKIIGVVHLPPLPGSYLWNPFAKNPLEEVIRRAVRDAKALEEGGVDAIIVENYGDKPYPIRVPTLTVATMTRIVSEIMNEVEIEVGISLLRNSAPEAIAIALVTGASFVRSNQWCWSSDTPEGLLTPVAREGMNVMKEFGRKVEVIADVRVKHASPISERSLCDEARDLGDRCMASVLAVSGSSTGSPPDPKDVEEVKRCSRRPVYVASGVTPDNVHKFVKADGFIVGTYFKENGVTEAPVDVERVKRFVSVVRRLG</sequence>
<dbReference type="PIRSF" id="PIRSF005956">
    <property type="entry name" value="BtpA"/>
    <property type="match status" value="1"/>
</dbReference>
<dbReference type="EMBL" id="CP006868">
    <property type="protein sequence ID" value="UXD21899.1"/>
    <property type="molecule type" value="Genomic_DNA"/>
</dbReference>
<dbReference type="InterPro" id="IPR005137">
    <property type="entry name" value="BtpA"/>
</dbReference>
<dbReference type="KEGG" id="ipc:IPA_09365"/>
<protein>
    <submittedName>
        <fullName evidence="2">Photosystem I assembly BtpA</fullName>
    </submittedName>
</protein>
<evidence type="ECO:0000256" key="1">
    <source>
        <dbReference type="ARBA" id="ARBA00006007"/>
    </source>
</evidence>
<keyword evidence="3" id="KW-1185">Reference proteome</keyword>
<dbReference type="PANTHER" id="PTHR21381:SF3">
    <property type="entry name" value="SGC REGION PROTEIN SGCQ-RELATED"/>
    <property type="match status" value="1"/>
</dbReference>
<proteinExistence type="inferred from homology"/>
<accession>A0A977PKX6</accession>
<dbReference type="AlphaFoldDB" id="A0A977PKX6"/>
<evidence type="ECO:0000313" key="3">
    <source>
        <dbReference type="Proteomes" id="UP001063698"/>
    </source>
</evidence>
<evidence type="ECO:0000313" key="2">
    <source>
        <dbReference type="EMBL" id="UXD21899.1"/>
    </source>
</evidence>
<organism evidence="2 3">
    <name type="scientific">Ignicoccus pacificus DSM 13166</name>
    <dbReference type="NCBI Taxonomy" id="940294"/>
    <lineage>
        <taxon>Archaea</taxon>
        <taxon>Thermoproteota</taxon>
        <taxon>Thermoprotei</taxon>
        <taxon>Desulfurococcales</taxon>
        <taxon>Desulfurococcaceae</taxon>
        <taxon>Ignicoccus</taxon>
    </lineage>
</organism>
<reference evidence="2" key="1">
    <citation type="submission" date="2013-11" db="EMBL/GenBank/DDBJ databases">
        <title>Comparative genomics of Ignicoccus.</title>
        <authorList>
            <person name="Podar M."/>
        </authorList>
    </citation>
    <scope>NUCLEOTIDE SEQUENCE</scope>
    <source>
        <strain evidence="2">DSM 13166</strain>
    </source>
</reference>
<gene>
    <name evidence="2" type="ORF">IPA_09365</name>
</gene>
<dbReference type="SUPFAM" id="SSF51366">
    <property type="entry name" value="Ribulose-phoshate binding barrel"/>
    <property type="match status" value="1"/>
</dbReference>
<dbReference type="PANTHER" id="PTHR21381">
    <property type="entry name" value="ZGC:162297"/>
    <property type="match status" value="1"/>
</dbReference>
<dbReference type="CDD" id="cd04722">
    <property type="entry name" value="TIM_phosphate_binding"/>
    <property type="match status" value="1"/>
</dbReference>
<name>A0A977PKX6_9CREN</name>
<dbReference type="NCBIfam" id="TIGR00259">
    <property type="entry name" value="thylakoid_BtpA"/>
    <property type="match status" value="1"/>
</dbReference>